<evidence type="ECO:0000313" key="3">
    <source>
        <dbReference type="EMBL" id="EKE28719.1"/>
    </source>
</evidence>
<protein>
    <recommendedName>
        <fullName evidence="4">Integral membrane protein</fullName>
    </recommendedName>
</protein>
<keyword evidence="1" id="KW-0472">Membrane</keyword>
<feature type="transmembrane region" description="Helical" evidence="1">
    <location>
        <begin position="112"/>
        <end position="131"/>
    </location>
</feature>
<comment type="caution">
    <text evidence="3">The sequence shown here is derived from an EMBL/GenBank/DDBJ whole genome shotgun (WGS) entry which is preliminary data.</text>
</comment>
<keyword evidence="2" id="KW-0732">Signal</keyword>
<feature type="chain" id="PRO_5017406829" description="Integral membrane protein" evidence="2">
    <location>
        <begin position="22"/>
        <end position="172"/>
    </location>
</feature>
<keyword evidence="1" id="KW-1133">Transmembrane helix</keyword>
<feature type="transmembrane region" description="Helical" evidence="1">
    <location>
        <begin position="79"/>
        <end position="100"/>
    </location>
</feature>
<name>K2GEP8_9BACT</name>
<organism evidence="3">
    <name type="scientific">uncultured bacterium</name>
    <name type="common">gcode 4</name>
    <dbReference type="NCBI Taxonomy" id="1234023"/>
    <lineage>
        <taxon>Bacteria</taxon>
        <taxon>environmental samples</taxon>
    </lineage>
</organism>
<gene>
    <name evidence="3" type="ORF">ACD_3C00025G0008</name>
</gene>
<feature type="signal peptide" evidence="2">
    <location>
        <begin position="1"/>
        <end position="21"/>
    </location>
</feature>
<evidence type="ECO:0000256" key="1">
    <source>
        <dbReference type="SAM" id="Phobius"/>
    </source>
</evidence>
<proteinExistence type="predicted"/>
<reference evidence="3" key="1">
    <citation type="journal article" date="2012" name="Science">
        <title>Fermentation, hydrogen, and sulfur metabolism in multiple uncultivated bacterial phyla.</title>
        <authorList>
            <person name="Wrighton K.C."/>
            <person name="Thomas B.C."/>
            <person name="Sharon I."/>
            <person name="Miller C.S."/>
            <person name="Castelle C.J."/>
            <person name="VerBerkmoes N.C."/>
            <person name="Wilkins M.J."/>
            <person name="Hettich R.L."/>
            <person name="Lipton M.S."/>
            <person name="Williams K.H."/>
            <person name="Long P.E."/>
            <person name="Banfield J.F."/>
        </authorList>
    </citation>
    <scope>NUCLEOTIDE SEQUENCE [LARGE SCALE GENOMIC DNA]</scope>
</reference>
<dbReference type="AlphaFoldDB" id="K2GEP8"/>
<feature type="transmembrane region" description="Helical" evidence="1">
    <location>
        <begin position="47"/>
        <end position="67"/>
    </location>
</feature>
<keyword evidence="1" id="KW-0812">Transmembrane</keyword>
<dbReference type="EMBL" id="AMFJ01000299">
    <property type="protein sequence ID" value="EKE28719.1"/>
    <property type="molecule type" value="Genomic_DNA"/>
</dbReference>
<evidence type="ECO:0008006" key="4">
    <source>
        <dbReference type="Google" id="ProtNLM"/>
    </source>
</evidence>
<sequence>MKKTLYILSPILLFLKTQAHAMCPVCTVAAAAWIELSHYLGVDDSVTWIWIWWMLVSVSMWTINWFDKKNIRFFLKKKITYILYYASVIIPLYYQKLMFVNPANKLWWIDKLFLWIIIGTILFYATAKYYLYLKAKNWGHPHFPMQKIAMSMWSLTAASLIFYYITSYIYAI</sequence>
<accession>K2GEP8</accession>
<evidence type="ECO:0000256" key="2">
    <source>
        <dbReference type="SAM" id="SignalP"/>
    </source>
</evidence>
<feature type="transmembrane region" description="Helical" evidence="1">
    <location>
        <begin position="152"/>
        <end position="171"/>
    </location>
</feature>